<feature type="compositionally biased region" description="Low complexity" evidence="1">
    <location>
        <begin position="46"/>
        <end position="55"/>
    </location>
</feature>
<accession>A0A6J4MMU1</accession>
<feature type="region of interest" description="Disordered" evidence="1">
    <location>
        <begin position="27"/>
        <end position="64"/>
    </location>
</feature>
<feature type="non-terminal residue" evidence="2">
    <location>
        <position position="1"/>
    </location>
</feature>
<proteinExistence type="predicted"/>
<organism evidence="2">
    <name type="scientific">uncultured Chloroflexia bacterium</name>
    <dbReference type="NCBI Taxonomy" id="1672391"/>
    <lineage>
        <taxon>Bacteria</taxon>
        <taxon>Bacillati</taxon>
        <taxon>Chloroflexota</taxon>
        <taxon>Chloroflexia</taxon>
        <taxon>environmental samples</taxon>
    </lineage>
</organism>
<gene>
    <name evidence="2" type="ORF">AVDCRST_MAG93-7815</name>
</gene>
<protein>
    <submittedName>
        <fullName evidence="2">Uncharacterized protein</fullName>
    </submittedName>
</protein>
<name>A0A6J4MMU1_9CHLR</name>
<reference evidence="2" key="1">
    <citation type="submission" date="2020-02" db="EMBL/GenBank/DDBJ databases">
        <authorList>
            <person name="Meier V. D."/>
        </authorList>
    </citation>
    <scope>NUCLEOTIDE SEQUENCE</scope>
    <source>
        <strain evidence="2">AVDCRST_MAG93</strain>
    </source>
</reference>
<evidence type="ECO:0000313" key="2">
    <source>
        <dbReference type="EMBL" id="CAA9363761.1"/>
    </source>
</evidence>
<dbReference type="AlphaFoldDB" id="A0A6J4MMU1"/>
<dbReference type="EMBL" id="CADCTR010002633">
    <property type="protein sequence ID" value="CAA9363761.1"/>
    <property type="molecule type" value="Genomic_DNA"/>
</dbReference>
<evidence type="ECO:0000256" key="1">
    <source>
        <dbReference type="SAM" id="MobiDB-lite"/>
    </source>
</evidence>
<sequence length="94" mass="9586">HAAPYPTRTSLVRVGYTNCGRAPYRHAGRLVSPSGIPRRRSHPRRATAGAPIAAGAPPPSRDAGCVNPADTRVTAGVGMVEGIVGSAVSTSNSL</sequence>